<feature type="compositionally biased region" description="Polar residues" evidence="1">
    <location>
        <begin position="512"/>
        <end position="545"/>
    </location>
</feature>
<name>A0A2T9ZH38_9FUNG</name>
<dbReference type="Proteomes" id="UP000245609">
    <property type="component" value="Unassembled WGS sequence"/>
</dbReference>
<keyword evidence="3" id="KW-1185">Reference proteome</keyword>
<feature type="region of interest" description="Disordered" evidence="1">
    <location>
        <begin position="436"/>
        <end position="471"/>
    </location>
</feature>
<reference evidence="2 3" key="1">
    <citation type="journal article" date="2018" name="MBio">
        <title>Comparative Genomics Reveals the Core Gene Toolbox for the Fungus-Insect Symbiosis.</title>
        <authorList>
            <person name="Wang Y."/>
            <person name="Stata M."/>
            <person name="Wang W."/>
            <person name="Stajich J.E."/>
            <person name="White M.M."/>
            <person name="Moncalvo J.M."/>
        </authorList>
    </citation>
    <scope>NUCLEOTIDE SEQUENCE [LARGE SCALE GENOMIC DNA]</scope>
    <source>
        <strain evidence="2 3">SC-DP-2</strain>
    </source>
</reference>
<feature type="compositionally biased region" description="Basic and acidic residues" evidence="1">
    <location>
        <begin position="546"/>
        <end position="558"/>
    </location>
</feature>
<dbReference type="OrthoDB" id="5598057at2759"/>
<comment type="caution">
    <text evidence="2">The sequence shown here is derived from an EMBL/GenBank/DDBJ whole genome shotgun (WGS) entry which is preliminary data.</text>
</comment>
<dbReference type="EMBL" id="MBFS01000182">
    <property type="protein sequence ID" value="PVV03894.1"/>
    <property type="molecule type" value="Genomic_DNA"/>
</dbReference>
<evidence type="ECO:0000313" key="2">
    <source>
        <dbReference type="EMBL" id="PVV03894.1"/>
    </source>
</evidence>
<evidence type="ECO:0008006" key="4">
    <source>
        <dbReference type="Google" id="ProtNLM"/>
    </source>
</evidence>
<feature type="region of interest" description="Disordered" evidence="1">
    <location>
        <begin position="508"/>
        <end position="654"/>
    </location>
</feature>
<organism evidence="2 3">
    <name type="scientific">Smittium megazygosporum</name>
    <dbReference type="NCBI Taxonomy" id="133381"/>
    <lineage>
        <taxon>Eukaryota</taxon>
        <taxon>Fungi</taxon>
        <taxon>Fungi incertae sedis</taxon>
        <taxon>Zoopagomycota</taxon>
        <taxon>Kickxellomycotina</taxon>
        <taxon>Harpellomycetes</taxon>
        <taxon>Harpellales</taxon>
        <taxon>Legeriomycetaceae</taxon>
        <taxon>Smittium</taxon>
    </lineage>
</organism>
<evidence type="ECO:0000313" key="3">
    <source>
        <dbReference type="Proteomes" id="UP000245609"/>
    </source>
</evidence>
<accession>A0A2T9ZH38</accession>
<dbReference type="STRING" id="133381.A0A2T9ZH38"/>
<feature type="compositionally biased region" description="Polar residues" evidence="1">
    <location>
        <begin position="626"/>
        <end position="654"/>
    </location>
</feature>
<gene>
    <name evidence="2" type="ORF">BB560_001622</name>
</gene>
<evidence type="ECO:0000256" key="1">
    <source>
        <dbReference type="SAM" id="MobiDB-lite"/>
    </source>
</evidence>
<dbReference type="AlphaFoldDB" id="A0A2T9ZH38"/>
<protein>
    <recommendedName>
        <fullName evidence="4">PH domain-containing protein</fullName>
    </recommendedName>
</protein>
<sequence>MSIHTRVSVSSTRRQKSSIKISDIKITNLSSLPTPPFELGFSFCSGALHDLGLQKLTAYGRIIDEYIDYFTRLKSAEMDLAHVYARLTDAFTSPLPELDLFLPSSHAGIYASITATKQYQQNVVDLHFKLSNYIKQNVLPSLKNLKTFVQTATKSYKVSIGSVSGQIAAFDLLLSKNFSQLQSVSLIPDLHNMSSSDPLFQVLEIYKLVKKKSSVQDQQASVIKDTLVNLRSFETELLSTLRDLFLSYLKFCSELSSLQSNSFILDQKNFEAIVPSSEFSFFTEKFQRIIYPQDIFPCSSFQNPSVSNNNSIASLNSSSSLQTGDIFSSKLLENLCFLDSTFKIIKEGGIAIQERSGLFKKSYHRANMVLTSTGYLHIYLQKSSSINPSFISSLPPTSHPQFSSLVKNTSASFDINCPSKIISTFPLPANGETNYHRPLTSYSQKKKQYSSSSSPKKCLSQHENPKPRLTNIQLEKDIGNNSNCKMSIYSSAPLNSITERQKKISIEGRTLVPSNLTQPSPPISNYNEHSNIKNSVNSERSNINGSEKEDVYSEHNVDTDQETDDNITPKSFNDQDSKHTRTLATSLPPPSFLSAEPSAPYISHPTSYENYPFLKTSQNNDQNQDTNPILKSSTNPNSSHIKSLSKKTPTDSQSFLFHSQNSETCFLQSSQQKSNPCINQKINTKKTTATDDKISASSKPSHITTESDILPLKNNSPSLNAVLQPYISKLESLKDPNYTFFIPQTKYKTMGFSHLVLQSKDHKLVLFDSEADIASWYSVIHNFVPLSKSTKP</sequence>
<proteinExistence type="predicted"/>